<evidence type="ECO:0000313" key="2">
    <source>
        <dbReference type="Proteomes" id="UP001062846"/>
    </source>
</evidence>
<name>A0ACC0MSW0_RHOML</name>
<dbReference type="EMBL" id="CM046395">
    <property type="protein sequence ID" value="KAI8543587.1"/>
    <property type="molecule type" value="Genomic_DNA"/>
</dbReference>
<sequence>MATGVGDDGDGNGRLGQDNHVTSRGNKLKQWTLDDKVHRCLKGSGFDNPLLVGNFRVEKSLIRSLLELFDERRHVFSIGGELKQDICFGLEDVMFITRLPIDGKAVTGLEATSPEEVCARLLGRNGCELKGEKYNPVVSLNWLQENFMKVPPEVAEESDDIKVYVRAFVLFVIGCLIVPSATGAHVSVHYLPLAEDITEIKSYAWGAALLAHLLSSFIKVAVKHRKDGAGFYFALMVSNISVFSLVLFVEY</sequence>
<organism evidence="1 2">
    <name type="scientific">Rhododendron molle</name>
    <name type="common">Chinese azalea</name>
    <name type="synonym">Azalea mollis</name>
    <dbReference type="NCBI Taxonomy" id="49168"/>
    <lineage>
        <taxon>Eukaryota</taxon>
        <taxon>Viridiplantae</taxon>
        <taxon>Streptophyta</taxon>
        <taxon>Embryophyta</taxon>
        <taxon>Tracheophyta</taxon>
        <taxon>Spermatophyta</taxon>
        <taxon>Magnoliopsida</taxon>
        <taxon>eudicotyledons</taxon>
        <taxon>Gunneridae</taxon>
        <taxon>Pentapetalae</taxon>
        <taxon>asterids</taxon>
        <taxon>Ericales</taxon>
        <taxon>Ericaceae</taxon>
        <taxon>Ericoideae</taxon>
        <taxon>Rhodoreae</taxon>
        <taxon>Rhododendron</taxon>
    </lineage>
</organism>
<evidence type="ECO:0000313" key="1">
    <source>
        <dbReference type="EMBL" id="KAI8543587.1"/>
    </source>
</evidence>
<proteinExistence type="predicted"/>
<dbReference type="Proteomes" id="UP001062846">
    <property type="component" value="Chromosome 8"/>
</dbReference>
<reference evidence="1" key="1">
    <citation type="submission" date="2022-02" db="EMBL/GenBank/DDBJ databases">
        <title>Plant Genome Project.</title>
        <authorList>
            <person name="Zhang R.-G."/>
        </authorList>
    </citation>
    <scope>NUCLEOTIDE SEQUENCE</scope>
    <source>
        <strain evidence="1">AT1</strain>
    </source>
</reference>
<accession>A0ACC0MSW0</accession>
<protein>
    <submittedName>
        <fullName evidence="1">Uncharacterized protein</fullName>
    </submittedName>
</protein>
<comment type="caution">
    <text evidence="1">The sequence shown here is derived from an EMBL/GenBank/DDBJ whole genome shotgun (WGS) entry which is preliminary data.</text>
</comment>
<keyword evidence="2" id="KW-1185">Reference proteome</keyword>
<gene>
    <name evidence="1" type="ORF">RHMOL_Rhmol08G0230200</name>
</gene>